<evidence type="ECO:0000313" key="3">
    <source>
        <dbReference type="Proteomes" id="UP000053923"/>
    </source>
</evidence>
<reference evidence="3" key="1">
    <citation type="submission" date="2015-10" db="EMBL/GenBank/DDBJ databases">
        <authorList>
            <person name="Ju K.-S."/>
            <person name="Doroghazi J.R."/>
            <person name="Metcalf W.W."/>
        </authorList>
    </citation>
    <scope>NUCLEOTIDE SEQUENCE [LARGE SCALE GENOMIC DNA]</scope>
    <source>
        <strain evidence="3">NRRL 3151</strain>
    </source>
</reference>
<sequence length="106" mass="11633">MVEETGGRHWISYGPKAEFTTHGGLREDKATREGRENSLDQYEELGVDELTLDVWVDGDDRVKAAPHPGLGPICSTATVSRTLLQKPKTAGRCRALARGCGGRRIR</sequence>
<comment type="caution">
    <text evidence="2">The sequence shown here is derived from an EMBL/GenBank/DDBJ whole genome shotgun (WGS) entry which is preliminary data.</text>
</comment>
<feature type="compositionally biased region" description="Basic and acidic residues" evidence="1">
    <location>
        <begin position="24"/>
        <end position="38"/>
    </location>
</feature>
<proteinExistence type="predicted"/>
<dbReference type="RefSeq" id="WP_062706820.1">
    <property type="nucleotide sequence ID" value="NZ_LLZG01000345.1"/>
</dbReference>
<organism evidence="2 3">
    <name type="scientific">Streptomyces regalis</name>
    <dbReference type="NCBI Taxonomy" id="68262"/>
    <lineage>
        <taxon>Bacteria</taxon>
        <taxon>Bacillati</taxon>
        <taxon>Actinomycetota</taxon>
        <taxon>Actinomycetes</taxon>
        <taxon>Kitasatosporales</taxon>
        <taxon>Streptomycetaceae</taxon>
        <taxon>Streptomyces</taxon>
    </lineage>
</organism>
<protein>
    <submittedName>
        <fullName evidence="2">Uncharacterized protein</fullName>
    </submittedName>
</protein>
<keyword evidence="3" id="KW-1185">Reference proteome</keyword>
<dbReference type="Proteomes" id="UP000053923">
    <property type="component" value="Unassembled WGS sequence"/>
</dbReference>
<accession>A0A117MP83</accession>
<dbReference type="AlphaFoldDB" id="A0A117MP83"/>
<name>A0A117MP83_9ACTN</name>
<dbReference type="EMBL" id="LLZG01000345">
    <property type="protein sequence ID" value="KUL28227.1"/>
    <property type="molecule type" value="Genomic_DNA"/>
</dbReference>
<evidence type="ECO:0000256" key="1">
    <source>
        <dbReference type="SAM" id="MobiDB-lite"/>
    </source>
</evidence>
<feature type="region of interest" description="Disordered" evidence="1">
    <location>
        <begin position="1"/>
        <end position="39"/>
    </location>
</feature>
<evidence type="ECO:0000313" key="2">
    <source>
        <dbReference type="EMBL" id="KUL28227.1"/>
    </source>
</evidence>
<gene>
    <name evidence="2" type="ORF">ADL12_28775</name>
</gene>
<dbReference type="OrthoDB" id="3369896at2"/>